<keyword evidence="3" id="KW-1185">Reference proteome</keyword>
<dbReference type="EMBL" id="CP029210">
    <property type="protein sequence ID" value="AWI52752.1"/>
    <property type="molecule type" value="Genomic_DNA"/>
</dbReference>
<keyword evidence="1" id="KW-0472">Membrane</keyword>
<organism evidence="2 3">
    <name type="scientific">Aquabacterium olei</name>
    <dbReference type="NCBI Taxonomy" id="1296669"/>
    <lineage>
        <taxon>Bacteria</taxon>
        <taxon>Pseudomonadati</taxon>
        <taxon>Pseudomonadota</taxon>
        <taxon>Betaproteobacteria</taxon>
        <taxon>Burkholderiales</taxon>
        <taxon>Aquabacterium</taxon>
    </lineage>
</organism>
<feature type="transmembrane region" description="Helical" evidence="1">
    <location>
        <begin position="139"/>
        <end position="160"/>
    </location>
</feature>
<evidence type="ECO:0000313" key="3">
    <source>
        <dbReference type="Proteomes" id="UP000244892"/>
    </source>
</evidence>
<dbReference type="AlphaFoldDB" id="A0A2U8FNX9"/>
<dbReference type="RefSeq" id="WP_109035130.1">
    <property type="nucleotide sequence ID" value="NZ_CP029210.1"/>
</dbReference>
<dbReference type="KEGG" id="aon:DEH84_04430"/>
<reference evidence="2 3" key="1">
    <citation type="submission" date="2018-05" db="EMBL/GenBank/DDBJ databases">
        <title>complete genome sequence of Aquabacterium olei NBRC 110486.</title>
        <authorList>
            <person name="Tang B."/>
            <person name="Chang J."/>
            <person name="Zhang L."/>
            <person name="Yang H."/>
        </authorList>
    </citation>
    <scope>NUCLEOTIDE SEQUENCE [LARGE SCALE GENOMIC DNA]</scope>
    <source>
        <strain evidence="2 3">NBRC 110486</strain>
    </source>
</reference>
<dbReference type="Proteomes" id="UP000244892">
    <property type="component" value="Chromosome"/>
</dbReference>
<name>A0A2U8FNX9_9BURK</name>
<accession>A0A2U8FNX9</accession>
<sequence>MFQLRTRRDLVLFLVICTLIFGMGLLFLARPPQPLPDDATAYRAVGGTLHEVTVTSAGRRGDWVQFRVANDARTFELNHLGATEQAASWRPGQTALSFYVLQPEGEPGAELPVRAYGMVVDGHAGRALATDIASANAAVYPWVGLFPLGLGLLGYIVAFFRWRSLPAA</sequence>
<proteinExistence type="predicted"/>
<gene>
    <name evidence="2" type="ORF">DEH84_04430</name>
</gene>
<keyword evidence="1" id="KW-1133">Transmembrane helix</keyword>
<evidence type="ECO:0000256" key="1">
    <source>
        <dbReference type="SAM" id="Phobius"/>
    </source>
</evidence>
<feature type="transmembrane region" description="Helical" evidence="1">
    <location>
        <begin position="12"/>
        <end position="29"/>
    </location>
</feature>
<evidence type="ECO:0000313" key="2">
    <source>
        <dbReference type="EMBL" id="AWI52752.1"/>
    </source>
</evidence>
<keyword evidence="1" id="KW-0812">Transmembrane</keyword>
<dbReference type="OrthoDB" id="9182225at2"/>
<protein>
    <submittedName>
        <fullName evidence="2">Uncharacterized protein</fullName>
    </submittedName>
</protein>